<dbReference type="PANTHER" id="PTHR43630">
    <property type="entry name" value="POLY-BETA-1,6-N-ACETYL-D-GLUCOSAMINE SYNTHASE"/>
    <property type="match status" value="1"/>
</dbReference>
<organism evidence="6 7">
    <name type="scientific">Polaribacter pectinis</name>
    <dbReference type="NCBI Taxonomy" id="2738844"/>
    <lineage>
        <taxon>Bacteria</taxon>
        <taxon>Pseudomonadati</taxon>
        <taxon>Bacteroidota</taxon>
        <taxon>Flavobacteriia</taxon>
        <taxon>Flavobacteriales</taxon>
        <taxon>Flavobacteriaceae</taxon>
    </lineage>
</organism>
<feature type="domain" description="Glycosyltransferase 2-like" evidence="5">
    <location>
        <begin position="41"/>
        <end position="171"/>
    </location>
</feature>
<sequence>MIWFFVFIFILYAILIIALAFGFAKVDEFKPENLEPKTSFSVVIPFRNEAENLPKLLKSISLLKYPKELVEFIFVDDASSDDSVKVIEDILPNNKMSINVIKNNRTSNSPKKDAITTAISIAKNNWILTTDADCILPENWLKTFDAFIQQNNPKMVVAPVNYIAINNSSEQFQLLDFMSLQGTTVGSFGMGHPFLCNGANLAYQKQEFLKLNGFDGNENIASGDDIFLFEKFLENDKKSVQFLKSKNAIVSTFPVKTNIDLVHQRVRWVSKTSNIKSVGVKLIGVLLLLVNLSIVFSIFLSDNIFVIFTPLFFKIIIDMFLFIPTINFYNHKKTFYKWYLFCSFFYPFFSVFIVLKSVFSNYNWKGRSFKK</sequence>
<dbReference type="Pfam" id="PF00535">
    <property type="entry name" value="Glycos_transf_2"/>
    <property type="match status" value="1"/>
</dbReference>
<name>A0A7G9LAH2_9FLAO</name>
<feature type="transmembrane region" description="Helical" evidence="4">
    <location>
        <begin position="6"/>
        <end position="24"/>
    </location>
</feature>
<proteinExistence type="inferred from homology"/>
<feature type="transmembrane region" description="Helical" evidence="4">
    <location>
        <begin position="338"/>
        <end position="359"/>
    </location>
</feature>
<feature type="transmembrane region" description="Helical" evidence="4">
    <location>
        <begin position="305"/>
        <end position="326"/>
    </location>
</feature>
<dbReference type="PANTHER" id="PTHR43630:SF1">
    <property type="entry name" value="POLY-BETA-1,6-N-ACETYL-D-GLUCOSAMINE SYNTHASE"/>
    <property type="match status" value="1"/>
</dbReference>
<protein>
    <submittedName>
        <fullName evidence="6">Glycosyltransferase</fullName>
    </submittedName>
</protein>
<dbReference type="Proteomes" id="UP000515808">
    <property type="component" value="Chromosome"/>
</dbReference>
<keyword evidence="4" id="KW-1133">Transmembrane helix</keyword>
<dbReference type="AlphaFoldDB" id="A0A7G9LAH2"/>
<dbReference type="KEGG" id="ppec:H9W90_00415"/>
<evidence type="ECO:0000313" key="7">
    <source>
        <dbReference type="Proteomes" id="UP000515808"/>
    </source>
</evidence>
<evidence type="ECO:0000313" key="6">
    <source>
        <dbReference type="EMBL" id="QNM85621.1"/>
    </source>
</evidence>
<evidence type="ECO:0000259" key="5">
    <source>
        <dbReference type="Pfam" id="PF00535"/>
    </source>
</evidence>
<dbReference type="CDD" id="cd04192">
    <property type="entry name" value="GT_2_like_e"/>
    <property type="match status" value="1"/>
</dbReference>
<reference evidence="6 7" key="1">
    <citation type="submission" date="2020-08" db="EMBL/GenBank/DDBJ databases">
        <title>Polaribacter sp. L12M9 isolated from gut of the Korean scallop.</title>
        <authorList>
            <person name="Jeong Y.S."/>
        </authorList>
    </citation>
    <scope>NUCLEOTIDE SEQUENCE [LARGE SCALE GENOMIC DNA]</scope>
    <source>
        <strain evidence="6 7">L12M9</strain>
    </source>
</reference>
<evidence type="ECO:0000256" key="2">
    <source>
        <dbReference type="ARBA" id="ARBA00022676"/>
    </source>
</evidence>
<dbReference type="GO" id="GO:0016757">
    <property type="term" value="F:glycosyltransferase activity"/>
    <property type="evidence" value="ECO:0007669"/>
    <property type="project" value="UniProtKB-KW"/>
</dbReference>
<accession>A0A7G9LAH2</accession>
<dbReference type="SUPFAM" id="SSF53448">
    <property type="entry name" value="Nucleotide-diphospho-sugar transferases"/>
    <property type="match status" value="1"/>
</dbReference>
<comment type="similarity">
    <text evidence="1">Belongs to the glycosyltransferase 2 family.</text>
</comment>
<feature type="transmembrane region" description="Helical" evidence="4">
    <location>
        <begin position="278"/>
        <end position="299"/>
    </location>
</feature>
<dbReference type="RefSeq" id="WP_187482523.1">
    <property type="nucleotide sequence ID" value="NZ_CP060695.1"/>
</dbReference>
<keyword evidence="4" id="KW-0812">Transmembrane</keyword>
<gene>
    <name evidence="6" type="ORF">H9W90_00415</name>
</gene>
<dbReference type="InterPro" id="IPR029044">
    <property type="entry name" value="Nucleotide-diphossugar_trans"/>
</dbReference>
<keyword evidence="3 6" id="KW-0808">Transferase</keyword>
<dbReference type="Gene3D" id="3.90.550.10">
    <property type="entry name" value="Spore Coat Polysaccharide Biosynthesis Protein SpsA, Chain A"/>
    <property type="match status" value="1"/>
</dbReference>
<dbReference type="EMBL" id="CP060695">
    <property type="protein sequence ID" value="QNM85621.1"/>
    <property type="molecule type" value="Genomic_DNA"/>
</dbReference>
<evidence type="ECO:0000256" key="4">
    <source>
        <dbReference type="SAM" id="Phobius"/>
    </source>
</evidence>
<keyword evidence="2" id="KW-0328">Glycosyltransferase</keyword>
<dbReference type="InterPro" id="IPR001173">
    <property type="entry name" value="Glyco_trans_2-like"/>
</dbReference>
<evidence type="ECO:0000256" key="3">
    <source>
        <dbReference type="ARBA" id="ARBA00022679"/>
    </source>
</evidence>
<keyword evidence="4" id="KW-0472">Membrane</keyword>
<keyword evidence="7" id="KW-1185">Reference proteome</keyword>
<evidence type="ECO:0000256" key="1">
    <source>
        <dbReference type="ARBA" id="ARBA00006739"/>
    </source>
</evidence>